<dbReference type="Proteomes" id="UP000515908">
    <property type="component" value="Chromosome 06"/>
</dbReference>
<accession>A0A7G2CAS1</accession>
<evidence type="ECO:0000256" key="1">
    <source>
        <dbReference type="SAM" id="MobiDB-lite"/>
    </source>
</evidence>
<evidence type="ECO:0000313" key="3">
    <source>
        <dbReference type="Proteomes" id="UP000515908"/>
    </source>
</evidence>
<reference evidence="2 3" key="1">
    <citation type="submission" date="2020-08" db="EMBL/GenBank/DDBJ databases">
        <authorList>
            <person name="Newling K."/>
            <person name="Davey J."/>
            <person name="Forrester S."/>
        </authorList>
    </citation>
    <scope>NUCLEOTIDE SEQUENCE [LARGE SCALE GENOMIC DNA]</scope>
    <source>
        <strain evidence="3">Crithidia deanei Carvalho (ATCC PRA-265)</strain>
    </source>
</reference>
<evidence type="ECO:0000313" key="2">
    <source>
        <dbReference type="EMBL" id="CAD2216171.1"/>
    </source>
</evidence>
<dbReference type="VEuPathDB" id="TriTrypDB:ADEAN_000363200"/>
<protein>
    <submittedName>
        <fullName evidence="2">Uncharacterized protein</fullName>
    </submittedName>
</protein>
<feature type="compositionally biased region" description="Polar residues" evidence="1">
    <location>
        <begin position="1"/>
        <end position="10"/>
    </location>
</feature>
<feature type="compositionally biased region" description="Polar residues" evidence="1">
    <location>
        <begin position="43"/>
        <end position="61"/>
    </location>
</feature>
<gene>
    <name evidence="2" type="ORF">ADEAN_000363200</name>
</gene>
<sequence length="106" mass="11776">MYQPEDTQVLQDFMVFKDKSNNTMGDNDTRRPAAPAAAVEGFGNTSPQGEQQEWYDSSATPSDHDGHPSREGDEEEMRSNPGDGFENMSNNNSIDVNDTPSGKHYF</sequence>
<name>A0A7G2CAS1_9TRYP</name>
<feature type="compositionally biased region" description="Basic and acidic residues" evidence="1">
    <location>
        <begin position="62"/>
        <end position="71"/>
    </location>
</feature>
<dbReference type="AlphaFoldDB" id="A0A7G2CAS1"/>
<feature type="compositionally biased region" description="Polar residues" evidence="1">
    <location>
        <begin position="87"/>
        <end position="100"/>
    </location>
</feature>
<dbReference type="EMBL" id="LR877150">
    <property type="protein sequence ID" value="CAD2216171.1"/>
    <property type="molecule type" value="Genomic_DNA"/>
</dbReference>
<proteinExistence type="predicted"/>
<feature type="region of interest" description="Disordered" evidence="1">
    <location>
        <begin position="1"/>
        <end position="106"/>
    </location>
</feature>
<organism evidence="2 3">
    <name type="scientific">Angomonas deanei</name>
    <dbReference type="NCBI Taxonomy" id="59799"/>
    <lineage>
        <taxon>Eukaryota</taxon>
        <taxon>Discoba</taxon>
        <taxon>Euglenozoa</taxon>
        <taxon>Kinetoplastea</taxon>
        <taxon>Metakinetoplastina</taxon>
        <taxon>Trypanosomatida</taxon>
        <taxon>Trypanosomatidae</taxon>
        <taxon>Strigomonadinae</taxon>
        <taxon>Angomonas</taxon>
    </lineage>
</organism>
<keyword evidence="3" id="KW-1185">Reference proteome</keyword>